<accession>A0A537J8A1</accession>
<evidence type="ECO:0000259" key="1">
    <source>
        <dbReference type="PROSITE" id="PS51819"/>
    </source>
</evidence>
<dbReference type="Pfam" id="PF00903">
    <property type="entry name" value="Glyoxalase"/>
    <property type="match status" value="1"/>
</dbReference>
<dbReference type="PANTHER" id="PTHR36113:SF3">
    <property type="entry name" value="SLL5075 PROTEIN"/>
    <property type="match status" value="1"/>
</dbReference>
<dbReference type="Proteomes" id="UP000320048">
    <property type="component" value="Unassembled WGS sequence"/>
</dbReference>
<dbReference type="CDD" id="cd06587">
    <property type="entry name" value="VOC"/>
    <property type="match status" value="1"/>
</dbReference>
<reference evidence="2 3" key="1">
    <citation type="journal article" date="2019" name="Nat. Microbiol.">
        <title>Mediterranean grassland soil C-N compound turnover is dependent on rainfall and depth, and is mediated by genomically divergent microorganisms.</title>
        <authorList>
            <person name="Diamond S."/>
            <person name="Andeer P.F."/>
            <person name="Li Z."/>
            <person name="Crits-Christoph A."/>
            <person name="Burstein D."/>
            <person name="Anantharaman K."/>
            <person name="Lane K.R."/>
            <person name="Thomas B.C."/>
            <person name="Pan C."/>
            <person name="Northen T.R."/>
            <person name="Banfield J.F."/>
        </authorList>
    </citation>
    <scope>NUCLEOTIDE SEQUENCE [LARGE SCALE GENOMIC DNA]</scope>
    <source>
        <strain evidence="2">NP_7</strain>
    </source>
</reference>
<evidence type="ECO:0000313" key="3">
    <source>
        <dbReference type="Proteomes" id="UP000320048"/>
    </source>
</evidence>
<dbReference type="InterPro" id="IPR037523">
    <property type="entry name" value="VOC_core"/>
</dbReference>
<dbReference type="AlphaFoldDB" id="A0A537J8A1"/>
<dbReference type="InterPro" id="IPR051332">
    <property type="entry name" value="Fosfomycin_Res_Enzymes"/>
</dbReference>
<feature type="domain" description="VOC" evidence="1">
    <location>
        <begin position="13"/>
        <end position="129"/>
    </location>
</feature>
<dbReference type="SUPFAM" id="SSF54593">
    <property type="entry name" value="Glyoxalase/Bleomycin resistance protein/Dihydroxybiphenyl dioxygenase"/>
    <property type="match status" value="1"/>
</dbReference>
<comment type="caution">
    <text evidence="2">The sequence shown here is derived from an EMBL/GenBank/DDBJ whole genome shotgun (WGS) entry which is preliminary data.</text>
</comment>
<dbReference type="InterPro" id="IPR004360">
    <property type="entry name" value="Glyas_Fos-R_dOase_dom"/>
</dbReference>
<dbReference type="Gene3D" id="3.10.180.10">
    <property type="entry name" value="2,3-Dihydroxybiphenyl 1,2-Dioxygenase, domain 1"/>
    <property type="match status" value="1"/>
</dbReference>
<dbReference type="PANTHER" id="PTHR36113">
    <property type="entry name" value="LYASE, PUTATIVE-RELATED-RELATED"/>
    <property type="match status" value="1"/>
</dbReference>
<dbReference type="InterPro" id="IPR029068">
    <property type="entry name" value="Glyas_Bleomycin-R_OHBP_Dase"/>
</dbReference>
<gene>
    <name evidence="2" type="ORF">E6H04_09935</name>
</gene>
<evidence type="ECO:0000313" key="2">
    <source>
        <dbReference type="EMBL" id="TMI79781.1"/>
    </source>
</evidence>
<name>A0A537J8A1_9BACT</name>
<protein>
    <submittedName>
        <fullName evidence="2">VOC family protein</fullName>
    </submittedName>
</protein>
<proteinExistence type="predicted"/>
<dbReference type="PROSITE" id="PS51819">
    <property type="entry name" value="VOC"/>
    <property type="match status" value="1"/>
</dbReference>
<sequence length="135" mass="14901">MSSTFRARGVAVRLNHVDLQVSDIDAARKFFETFFGLRCTYQREGQIALLEDEGGFSLGVSNLFGSPPPVYPPDFHVGFVLERAGQVREIYDRLKTAGIAMKQDLREGGGNLFFQCLAPDAIAVEVRAPNPRSHG</sequence>
<organism evidence="2 3">
    <name type="scientific">Candidatus Segetimicrobium genomatis</name>
    <dbReference type="NCBI Taxonomy" id="2569760"/>
    <lineage>
        <taxon>Bacteria</taxon>
        <taxon>Bacillati</taxon>
        <taxon>Candidatus Sysuimicrobiota</taxon>
        <taxon>Candidatus Sysuimicrobiia</taxon>
        <taxon>Candidatus Sysuimicrobiales</taxon>
        <taxon>Candidatus Segetimicrobiaceae</taxon>
        <taxon>Candidatus Segetimicrobium</taxon>
    </lineage>
</organism>
<dbReference type="EMBL" id="VBAO01000260">
    <property type="protein sequence ID" value="TMI79781.1"/>
    <property type="molecule type" value="Genomic_DNA"/>
</dbReference>